<dbReference type="InterPro" id="IPR004045">
    <property type="entry name" value="Glutathione_S-Trfase_N"/>
</dbReference>
<feature type="domain" description="GST C-terminal" evidence="3">
    <location>
        <begin position="86"/>
        <end position="217"/>
    </location>
</feature>
<dbReference type="Pfam" id="PF02798">
    <property type="entry name" value="GST_N"/>
    <property type="match status" value="1"/>
</dbReference>
<accession>A0A127M769</accession>
<sequence length="227" mass="25792">MIDLYTAPTPNGHKASCTLEALGFEYNTHFVNITEGEQKKPEFLAINPNGRIPAIVDRDLGDFPIFESGAIMIHLAEKAGRLLPTDAKGRAMVMQWLMFQMGGVGPMMGQANVFFRYFPEKIPAAIDRYQNESRRLFEVLDKRLSENQWLAKDYSIADIANWCWVRTHKWSGVSIDGLDHLGRWLNTMGEQPGMQKGIEVPFSLDNLLEDKDAQKKFTDNANKLLQK</sequence>
<gene>
    <name evidence="4" type="ORF">AZF00_12615</name>
</gene>
<dbReference type="InterPro" id="IPR010987">
    <property type="entry name" value="Glutathione-S-Trfase_C-like"/>
</dbReference>
<dbReference type="RefSeq" id="WP_008248820.1">
    <property type="nucleotide sequence ID" value="NZ_CP014544.1"/>
</dbReference>
<evidence type="ECO:0000256" key="1">
    <source>
        <dbReference type="RuleBase" id="RU003494"/>
    </source>
</evidence>
<dbReference type="GO" id="GO:0016740">
    <property type="term" value="F:transferase activity"/>
    <property type="evidence" value="ECO:0007669"/>
    <property type="project" value="UniProtKB-KW"/>
</dbReference>
<keyword evidence="4" id="KW-0808">Transferase</keyword>
<dbReference type="InterPro" id="IPR040079">
    <property type="entry name" value="Glutathione_S-Trfase"/>
</dbReference>
<feature type="domain" description="GST N-terminal" evidence="2">
    <location>
        <begin position="1"/>
        <end position="83"/>
    </location>
</feature>
<dbReference type="Proteomes" id="UP000074119">
    <property type="component" value="Chromosome"/>
</dbReference>
<dbReference type="Gene3D" id="3.40.30.10">
    <property type="entry name" value="Glutaredoxin"/>
    <property type="match status" value="1"/>
</dbReference>
<evidence type="ECO:0000313" key="5">
    <source>
        <dbReference type="Proteomes" id="UP000074119"/>
    </source>
</evidence>
<evidence type="ECO:0000313" key="4">
    <source>
        <dbReference type="EMBL" id="AMO69094.1"/>
    </source>
</evidence>
<dbReference type="STRING" id="1470434.AZF00_12615"/>
<dbReference type="SFLD" id="SFLDG01151">
    <property type="entry name" value="Main.2:_Nu-like"/>
    <property type="match status" value="1"/>
</dbReference>
<evidence type="ECO:0000259" key="2">
    <source>
        <dbReference type="PROSITE" id="PS50404"/>
    </source>
</evidence>
<protein>
    <submittedName>
        <fullName evidence="4">Glutathione S-transferase</fullName>
    </submittedName>
</protein>
<dbReference type="PROSITE" id="PS50405">
    <property type="entry name" value="GST_CTER"/>
    <property type="match status" value="1"/>
</dbReference>
<comment type="similarity">
    <text evidence="1">Belongs to the GST superfamily.</text>
</comment>
<proteinExistence type="inferred from homology"/>
<dbReference type="Gene3D" id="1.20.1050.10">
    <property type="match status" value="1"/>
</dbReference>
<dbReference type="SUPFAM" id="SSF52833">
    <property type="entry name" value="Thioredoxin-like"/>
    <property type="match status" value="1"/>
</dbReference>
<dbReference type="SUPFAM" id="SSF47616">
    <property type="entry name" value="GST C-terminal domain-like"/>
    <property type="match status" value="1"/>
</dbReference>
<dbReference type="Pfam" id="PF00043">
    <property type="entry name" value="GST_C"/>
    <property type="match status" value="1"/>
</dbReference>
<reference evidence="4 5" key="1">
    <citation type="submission" date="2015-12" db="EMBL/GenBank/DDBJ databases">
        <authorList>
            <person name="Shamseldin A."/>
            <person name="Moawad H."/>
            <person name="Abd El-Rahim W.M."/>
            <person name="Sadowsky M.J."/>
        </authorList>
    </citation>
    <scope>NUCLEOTIDE SEQUENCE [LARGE SCALE GENOMIC DNA]</scope>
    <source>
        <strain evidence="4 5">SM2</strain>
    </source>
</reference>
<evidence type="ECO:0000259" key="3">
    <source>
        <dbReference type="PROSITE" id="PS50405"/>
    </source>
</evidence>
<organism evidence="4 5">
    <name type="scientific">Zhongshania aliphaticivorans</name>
    <dbReference type="NCBI Taxonomy" id="1470434"/>
    <lineage>
        <taxon>Bacteria</taxon>
        <taxon>Pseudomonadati</taxon>
        <taxon>Pseudomonadota</taxon>
        <taxon>Gammaproteobacteria</taxon>
        <taxon>Cellvibrionales</taxon>
        <taxon>Spongiibacteraceae</taxon>
        <taxon>Zhongshania</taxon>
    </lineage>
</organism>
<dbReference type="InterPro" id="IPR036282">
    <property type="entry name" value="Glutathione-S-Trfase_C_sf"/>
</dbReference>
<dbReference type="PANTHER" id="PTHR44051">
    <property type="entry name" value="GLUTATHIONE S-TRANSFERASE-RELATED"/>
    <property type="match status" value="1"/>
</dbReference>
<dbReference type="PANTHER" id="PTHR44051:SF22">
    <property type="entry name" value="DISULFIDE-BOND OXIDOREDUCTASE YGHU"/>
    <property type="match status" value="1"/>
</dbReference>
<dbReference type="CDD" id="cd03048">
    <property type="entry name" value="GST_N_Ure2p_like"/>
    <property type="match status" value="1"/>
</dbReference>
<dbReference type="InterPro" id="IPR004046">
    <property type="entry name" value="GST_C"/>
</dbReference>
<dbReference type="EMBL" id="CP014544">
    <property type="protein sequence ID" value="AMO69094.1"/>
    <property type="molecule type" value="Genomic_DNA"/>
</dbReference>
<dbReference type="InterPro" id="IPR036249">
    <property type="entry name" value="Thioredoxin-like_sf"/>
</dbReference>
<dbReference type="SFLD" id="SFLDS00019">
    <property type="entry name" value="Glutathione_Transferase_(cytos"/>
    <property type="match status" value="1"/>
</dbReference>
<dbReference type="KEGG" id="zal:AZF00_12615"/>
<dbReference type="AlphaFoldDB" id="A0A127M769"/>
<dbReference type="PROSITE" id="PS50404">
    <property type="entry name" value="GST_NTER"/>
    <property type="match status" value="1"/>
</dbReference>
<dbReference type="SFLD" id="SFLDG00358">
    <property type="entry name" value="Main_(cytGST)"/>
    <property type="match status" value="1"/>
</dbReference>
<name>A0A127M769_9GAMM</name>